<feature type="modified residue" description="4-aspartylphosphate" evidence="3">
    <location>
        <position position="49"/>
    </location>
</feature>
<dbReference type="EMBL" id="FNAP01000012">
    <property type="protein sequence ID" value="SDE78802.1"/>
    <property type="molecule type" value="Genomic_DNA"/>
</dbReference>
<dbReference type="SUPFAM" id="SSF52172">
    <property type="entry name" value="CheY-like"/>
    <property type="match status" value="1"/>
</dbReference>
<protein>
    <submittedName>
        <fullName evidence="5">Two-component system, OmpR family, response regulator QseB/two-component system, cell cycle response regulator CpdR</fullName>
    </submittedName>
</protein>
<dbReference type="InterPro" id="IPR001789">
    <property type="entry name" value="Sig_transdc_resp-reg_receiver"/>
</dbReference>
<dbReference type="SMART" id="SM00448">
    <property type="entry name" value="REC"/>
    <property type="match status" value="1"/>
</dbReference>
<dbReference type="InterPro" id="IPR011006">
    <property type="entry name" value="CheY-like_superfamily"/>
</dbReference>
<dbReference type="PANTHER" id="PTHR44591">
    <property type="entry name" value="STRESS RESPONSE REGULATOR PROTEIN 1"/>
    <property type="match status" value="1"/>
</dbReference>
<sequence length="153" mass="16403">MVVEDDADLRAVVARALERAGHVVTSREDGARALEDMEGGSRYDLILTDLEMPGRTGLEVIRASKDRDSAVPVIATSGKGRPVQVALDIARRCGADAVIAKPFKLSVLVSLVNRVLSGERPEDTESIEELEDGDVVVIMPPDLLGAKLRQSEG</sequence>
<gene>
    <name evidence="5" type="ORF">SAMN05421720_11252</name>
</gene>
<name>A0A1G7FSQ1_9PROT</name>
<dbReference type="STRING" id="69960.SAMN05421720_11252"/>
<feature type="domain" description="Response regulatory" evidence="4">
    <location>
        <begin position="1"/>
        <end position="116"/>
    </location>
</feature>
<reference evidence="5 6" key="1">
    <citation type="submission" date="2016-10" db="EMBL/GenBank/DDBJ databases">
        <authorList>
            <person name="de Groot N.N."/>
        </authorList>
    </citation>
    <scope>NUCLEOTIDE SEQUENCE [LARGE SCALE GENOMIC DNA]</scope>
    <source>
        <strain evidence="5 6">ATCC 700224</strain>
    </source>
</reference>
<dbReference type="AlphaFoldDB" id="A0A1G7FSQ1"/>
<proteinExistence type="predicted"/>
<dbReference type="PANTHER" id="PTHR44591:SF14">
    <property type="entry name" value="PROTEIN PILG"/>
    <property type="match status" value="1"/>
</dbReference>
<evidence type="ECO:0000256" key="1">
    <source>
        <dbReference type="ARBA" id="ARBA00022553"/>
    </source>
</evidence>
<dbReference type="Pfam" id="PF00072">
    <property type="entry name" value="Response_reg"/>
    <property type="match status" value="1"/>
</dbReference>
<dbReference type="InterPro" id="IPR050595">
    <property type="entry name" value="Bact_response_regulator"/>
</dbReference>
<keyword evidence="1 3" id="KW-0597">Phosphoprotein</keyword>
<keyword evidence="6" id="KW-1185">Reference proteome</keyword>
<evidence type="ECO:0000259" key="4">
    <source>
        <dbReference type="PROSITE" id="PS50110"/>
    </source>
</evidence>
<evidence type="ECO:0000256" key="2">
    <source>
        <dbReference type="ARBA" id="ARBA00023012"/>
    </source>
</evidence>
<evidence type="ECO:0000313" key="5">
    <source>
        <dbReference type="EMBL" id="SDE78802.1"/>
    </source>
</evidence>
<dbReference type="PROSITE" id="PS50110">
    <property type="entry name" value="RESPONSE_REGULATORY"/>
    <property type="match status" value="1"/>
</dbReference>
<dbReference type="Gene3D" id="3.40.50.2300">
    <property type="match status" value="1"/>
</dbReference>
<accession>A0A1G7FSQ1</accession>
<dbReference type="Proteomes" id="UP000199412">
    <property type="component" value="Unassembled WGS sequence"/>
</dbReference>
<keyword evidence="2" id="KW-0902">Two-component regulatory system</keyword>
<dbReference type="CDD" id="cd00156">
    <property type="entry name" value="REC"/>
    <property type="match status" value="1"/>
</dbReference>
<evidence type="ECO:0000313" key="6">
    <source>
        <dbReference type="Proteomes" id="UP000199412"/>
    </source>
</evidence>
<evidence type="ECO:0000256" key="3">
    <source>
        <dbReference type="PROSITE-ProRule" id="PRU00169"/>
    </source>
</evidence>
<organism evidence="5 6">
    <name type="scientific">Rhodospira trueperi</name>
    <dbReference type="NCBI Taxonomy" id="69960"/>
    <lineage>
        <taxon>Bacteria</taxon>
        <taxon>Pseudomonadati</taxon>
        <taxon>Pseudomonadota</taxon>
        <taxon>Alphaproteobacteria</taxon>
        <taxon>Rhodospirillales</taxon>
        <taxon>Rhodospirillaceae</taxon>
        <taxon>Rhodospira</taxon>
    </lineage>
</organism>
<dbReference type="GO" id="GO:0000160">
    <property type="term" value="P:phosphorelay signal transduction system"/>
    <property type="evidence" value="ECO:0007669"/>
    <property type="project" value="UniProtKB-KW"/>
</dbReference>